<evidence type="ECO:0000259" key="1">
    <source>
        <dbReference type="Pfam" id="PF04993"/>
    </source>
</evidence>
<dbReference type="Pfam" id="PF04993">
    <property type="entry name" value="TfoX_N"/>
    <property type="match status" value="1"/>
</dbReference>
<sequence>MATDRETAAFIAEVMEDAGAVSTRAMFGEYALYLDGKVIALICDDTLFLKATPGALALVAEPEFGPPYPGARPHLIGSALLDEPEALVPLARAIWDDLPAPKPKKPRGARKTG</sequence>
<dbReference type="OrthoDB" id="1524907at2"/>
<dbReference type="SUPFAM" id="SSF159894">
    <property type="entry name" value="YgaC/TfoX-N like"/>
    <property type="match status" value="1"/>
</dbReference>
<gene>
    <name evidence="2" type="ORF">DDE23_23655</name>
</gene>
<dbReference type="RefSeq" id="WP_107754992.1">
    <property type="nucleotide sequence ID" value="NZ_QBKF01000019.1"/>
</dbReference>
<dbReference type="InterPro" id="IPR007076">
    <property type="entry name" value="TfoX_N"/>
</dbReference>
<dbReference type="EMBL" id="QDDR01000019">
    <property type="protein sequence ID" value="PVE45008.1"/>
    <property type="molecule type" value="Genomic_DNA"/>
</dbReference>
<evidence type="ECO:0000313" key="3">
    <source>
        <dbReference type="Proteomes" id="UP000244810"/>
    </source>
</evidence>
<keyword evidence="3" id="KW-1185">Reference proteome</keyword>
<accession>A0A2T7UK08</accession>
<organism evidence="2 3">
    <name type="scientific">Pararhodobacter aggregans</name>
    <dbReference type="NCBI Taxonomy" id="404875"/>
    <lineage>
        <taxon>Bacteria</taxon>
        <taxon>Pseudomonadati</taxon>
        <taxon>Pseudomonadota</taxon>
        <taxon>Alphaproteobacteria</taxon>
        <taxon>Rhodobacterales</taxon>
        <taxon>Paracoccaceae</taxon>
        <taxon>Pararhodobacter</taxon>
    </lineage>
</organism>
<comment type="caution">
    <text evidence="2">The sequence shown here is derived from an EMBL/GenBank/DDBJ whole genome shotgun (WGS) entry which is preliminary data.</text>
</comment>
<dbReference type="Proteomes" id="UP000244810">
    <property type="component" value="Unassembled WGS sequence"/>
</dbReference>
<feature type="domain" description="TfoX N-terminal" evidence="1">
    <location>
        <begin position="14"/>
        <end position="93"/>
    </location>
</feature>
<dbReference type="AlphaFoldDB" id="A0A2T7UK08"/>
<dbReference type="Gene3D" id="3.30.1460.30">
    <property type="entry name" value="YgaC/TfoX-N like chaperone"/>
    <property type="match status" value="1"/>
</dbReference>
<protein>
    <submittedName>
        <fullName evidence="2">Competence protein TfoX</fullName>
    </submittedName>
</protein>
<proteinExistence type="predicted"/>
<name>A0A2T7UK08_9RHOB</name>
<reference evidence="2 3" key="1">
    <citation type="journal article" date="2011" name="Syst. Appl. Microbiol.">
        <title>Defluviimonas denitrificans gen. nov., sp. nov., and Pararhodobacter aggregans gen. nov., sp. nov., non-phototrophic Rhodobacteraceae from the biofilter of a marine aquaculture.</title>
        <authorList>
            <person name="Foesel B.U."/>
            <person name="Drake H.L."/>
            <person name="Schramm A."/>
        </authorList>
    </citation>
    <scope>NUCLEOTIDE SEQUENCE [LARGE SCALE GENOMIC DNA]</scope>
    <source>
        <strain evidence="2 3">D1-19</strain>
    </source>
</reference>
<evidence type="ECO:0000313" key="2">
    <source>
        <dbReference type="EMBL" id="PVE45008.1"/>
    </source>
</evidence>